<gene>
    <name evidence="1" type="ORF">CYLTODRAFT_488138</name>
</gene>
<dbReference type="OrthoDB" id="2865667at2759"/>
<proteinExistence type="predicted"/>
<evidence type="ECO:0000313" key="2">
    <source>
        <dbReference type="Proteomes" id="UP000054007"/>
    </source>
</evidence>
<protein>
    <recommendedName>
        <fullName evidence="3">DUF4440 domain-containing protein</fullName>
    </recommendedName>
</protein>
<sequence length="127" mass="14087">MVNALEDRLRNEVKREQTHVIRALKESGSAVFDYTVENPIFLIDGKIYDGKTSPSVQSFLKNNYKPWATFEVTDMKVEPTGLMAATVCYTATGSKEGGQKEQVIGTSAWLQEASADWKLVSHTEGKA</sequence>
<evidence type="ECO:0000313" key="1">
    <source>
        <dbReference type="EMBL" id="KIY70335.1"/>
    </source>
</evidence>
<dbReference type="AlphaFoldDB" id="A0A0D7BJD0"/>
<name>A0A0D7BJD0_9AGAR</name>
<keyword evidence="2" id="KW-1185">Reference proteome</keyword>
<evidence type="ECO:0008006" key="3">
    <source>
        <dbReference type="Google" id="ProtNLM"/>
    </source>
</evidence>
<organism evidence="1 2">
    <name type="scientific">Cylindrobasidium torrendii FP15055 ss-10</name>
    <dbReference type="NCBI Taxonomy" id="1314674"/>
    <lineage>
        <taxon>Eukaryota</taxon>
        <taxon>Fungi</taxon>
        <taxon>Dikarya</taxon>
        <taxon>Basidiomycota</taxon>
        <taxon>Agaricomycotina</taxon>
        <taxon>Agaricomycetes</taxon>
        <taxon>Agaricomycetidae</taxon>
        <taxon>Agaricales</taxon>
        <taxon>Marasmiineae</taxon>
        <taxon>Physalacriaceae</taxon>
        <taxon>Cylindrobasidium</taxon>
    </lineage>
</organism>
<dbReference type="Gene3D" id="3.10.450.50">
    <property type="match status" value="1"/>
</dbReference>
<dbReference type="Proteomes" id="UP000054007">
    <property type="component" value="Unassembled WGS sequence"/>
</dbReference>
<dbReference type="EMBL" id="KN880469">
    <property type="protein sequence ID" value="KIY70335.1"/>
    <property type="molecule type" value="Genomic_DNA"/>
</dbReference>
<reference evidence="1 2" key="1">
    <citation type="journal article" date="2015" name="Fungal Genet. Biol.">
        <title>Evolution of novel wood decay mechanisms in Agaricales revealed by the genome sequences of Fistulina hepatica and Cylindrobasidium torrendii.</title>
        <authorList>
            <person name="Floudas D."/>
            <person name="Held B.W."/>
            <person name="Riley R."/>
            <person name="Nagy L.G."/>
            <person name="Koehler G."/>
            <person name="Ransdell A.S."/>
            <person name="Younus H."/>
            <person name="Chow J."/>
            <person name="Chiniquy J."/>
            <person name="Lipzen A."/>
            <person name="Tritt A."/>
            <person name="Sun H."/>
            <person name="Haridas S."/>
            <person name="LaButti K."/>
            <person name="Ohm R.A."/>
            <person name="Kues U."/>
            <person name="Blanchette R.A."/>
            <person name="Grigoriev I.V."/>
            <person name="Minto R.E."/>
            <person name="Hibbett D.S."/>
        </authorList>
    </citation>
    <scope>NUCLEOTIDE SEQUENCE [LARGE SCALE GENOMIC DNA]</scope>
    <source>
        <strain evidence="1 2">FP15055 ss-10</strain>
    </source>
</reference>
<accession>A0A0D7BJD0</accession>